<dbReference type="GO" id="GO:0031201">
    <property type="term" value="C:SNARE complex"/>
    <property type="evidence" value="ECO:0007669"/>
    <property type="project" value="TreeGrafter"/>
</dbReference>
<name>A0A7S2ZPE3_9RHOD</name>
<dbReference type="InterPro" id="IPR038407">
    <property type="entry name" value="v-SNARE_N_sf"/>
</dbReference>
<keyword evidence="4 9" id="KW-0812">Transmembrane</keyword>
<evidence type="ECO:0000256" key="9">
    <source>
        <dbReference type="SAM" id="Phobius"/>
    </source>
</evidence>
<keyword evidence="3" id="KW-0813">Transport</keyword>
<evidence type="ECO:0000256" key="6">
    <source>
        <dbReference type="ARBA" id="ARBA00022989"/>
    </source>
</evidence>
<dbReference type="GO" id="GO:0012507">
    <property type="term" value="C:ER to Golgi transport vesicle membrane"/>
    <property type="evidence" value="ECO:0007669"/>
    <property type="project" value="TreeGrafter"/>
</dbReference>
<dbReference type="InterPro" id="IPR007705">
    <property type="entry name" value="Vesicle_trsprt_v-SNARE_N"/>
</dbReference>
<dbReference type="EMBL" id="HBHW01018257">
    <property type="protein sequence ID" value="CAE0046040.1"/>
    <property type="molecule type" value="Transcribed_RNA"/>
</dbReference>
<evidence type="ECO:0000256" key="8">
    <source>
        <dbReference type="ARBA" id="ARBA00023136"/>
    </source>
</evidence>
<dbReference type="FunFam" id="1.20.5.110:FF:000002">
    <property type="entry name" value="Vesicle transport through interaction with t-SNAREsB"/>
    <property type="match status" value="1"/>
</dbReference>
<comment type="subcellular location">
    <subcellularLocation>
        <location evidence="1">Membrane</location>
        <topology evidence="1">Single-pass type IV membrane protein</topology>
    </subcellularLocation>
</comment>
<protein>
    <recommendedName>
        <fullName evidence="10">Vesicle transport v-SNARE N-terminal domain-containing protein</fullName>
    </recommendedName>
</protein>
<proteinExistence type="inferred from homology"/>
<evidence type="ECO:0000256" key="1">
    <source>
        <dbReference type="ARBA" id="ARBA00004211"/>
    </source>
</evidence>
<keyword evidence="6 9" id="KW-1133">Transmembrane helix</keyword>
<evidence type="ECO:0000256" key="5">
    <source>
        <dbReference type="ARBA" id="ARBA00022927"/>
    </source>
</evidence>
<feature type="transmembrane region" description="Helical" evidence="9">
    <location>
        <begin position="200"/>
        <end position="222"/>
    </location>
</feature>
<gene>
    <name evidence="11" type="ORF">RMAR00112_LOCUS14016</name>
    <name evidence="12" type="ORF">RMAR00112_LOCUS14017</name>
</gene>
<dbReference type="InterPro" id="IPR010989">
    <property type="entry name" value="SNARE"/>
</dbReference>
<evidence type="ECO:0000256" key="3">
    <source>
        <dbReference type="ARBA" id="ARBA00022448"/>
    </source>
</evidence>
<evidence type="ECO:0000313" key="12">
    <source>
        <dbReference type="EMBL" id="CAE0046040.1"/>
    </source>
</evidence>
<dbReference type="GO" id="GO:0005794">
    <property type="term" value="C:Golgi apparatus"/>
    <property type="evidence" value="ECO:0007669"/>
    <property type="project" value="TreeGrafter"/>
</dbReference>
<dbReference type="Gene3D" id="1.20.5.110">
    <property type="match status" value="1"/>
</dbReference>
<dbReference type="AlphaFoldDB" id="A0A7S2ZPE3"/>
<keyword evidence="7" id="KW-0175">Coiled coil</keyword>
<dbReference type="Pfam" id="PF12352">
    <property type="entry name" value="V-SNARE_C"/>
    <property type="match status" value="1"/>
</dbReference>
<dbReference type="PANTHER" id="PTHR21230:SF26">
    <property type="entry name" value="VESICLE TRANSPORT THROUGH INTERACTION WITH T-SNARES HOMOLOG 1A"/>
    <property type="match status" value="1"/>
</dbReference>
<dbReference type="GO" id="GO:0031902">
    <property type="term" value="C:late endosome membrane"/>
    <property type="evidence" value="ECO:0007669"/>
    <property type="project" value="TreeGrafter"/>
</dbReference>
<evidence type="ECO:0000256" key="2">
    <source>
        <dbReference type="ARBA" id="ARBA00006108"/>
    </source>
</evidence>
<dbReference type="Gene3D" id="1.20.58.400">
    <property type="entry name" value="t-snare proteins"/>
    <property type="match status" value="1"/>
</dbReference>
<organism evidence="12">
    <name type="scientific">Rhodosorus marinus</name>
    <dbReference type="NCBI Taxonomy" id="101924"/>
    <lineage>
        <taxon>Eukaryota</taxon>
        <taxon>Rhodophyta</taxon>
        <taxon>Stylonematophyceae</taxon>
        <taxon>Stylonematales</taxon>
        <taxon>Stylonemataceae</taxon>
        <taxon>Rhodosorus</taxon>
    </lineage>
</organism>
<evidence type="ECO:0000256" key="4">
    <source>
        <dbReference type="ARBA" id="ARBA00022692"/>
    </source>
</evidence>
<accession>A0A7S2ZPE3</accession>
<dbReference type="GO" id="GO:0006906">
    <property type="term" value="P:vesicle fusion"/>
    <property type="evidence" value="ECO:0007669"/>
    <property type="project" value="TreeGrafter"/>
</dbReference>
<evidence type="ECO:0000313" key="11">
    <source>
        <dbReference type="EMBL" id="CAE0046039.1"/>
    </source>
</evidence>
<dbReference type="GO" id="GO:0006886">
    <property type="term" value="P:intracellular protein transport"/>
    <property type="evidence" value="ECO:0007669"/>
    <property type="project" value="InterPro"/>
</dbReference>
<dbReference type="CDD" id="cd15862">
    <property type="entry name" value="SNARE_Vti1"/>
    <property type="match status" value="1"/>
</dbReference>
<dbReference type="GO" id="GO:0000149">
    <property type="term" value="F:SNARE binding"/>
    <property type="evidence" value="ECO:0007669"/>
    <property type="project" value="TreeGrafter"/>
</dbReference>
<evidence type="ECO:0000256" key="7">
    <source>
        <dbReference type="ARBA" id="ARBA00023054"/>
    </source>
</evidence>
<dbReference type="PANTHER" id="PTHR21230">
    <property type="entry name" value="VESICLE TRANSPORT V-SNARE PROTEIN VTI1-RELATED"/>
    <property type="match status" value="1"/>
</dbReference>
<feature type="domain" description="Vesicle transport v-SNARE N-terminal" evidence="10">
    <location>
        <begin position="6"/>
        <end position="95"/>
    </location>
</feature>
<dbReference type="SUPFAM" id="SSF58038">
    <property type="entry name" value="SNARE fusion complex"/>
    <property type="match status" value="1"/>
</dbReference>
<dbReference type="GO" id="GO:0005484">
    <property type="term" value="F:SNAP receptor activity"/>
    <property type="evidence" value="ECO:0007669"/>
    <property type="project" value="TreeGrafter"/>
</dbReference>
<dbReference type="EMBL" id="HBHW01018256">
    <property type="protein sequence ID" value="CAE0046039.1"/>
    <property type="molecule type" value="Transcribed_RNA"/>
</dbReference>
<sequence length="224" mass="24818">MAEEALFDHYESELRSFLASASRKTAAAMAAIGDETSCRATLESAGDDLSDASGVLKSMVLESKTSGTDQRPRMEARTAAAQAEVDRVKGEIKRIRQMLTRSDRIDLFGDEDLEAGGLADRARMVESSEQKLKRGTDRIQESIRVANETESIGAGILETLSGQRQTMLRARDNLGEMDEDMTRSRGILSTMSRRVTMHRLIIYATLALFVTALLMMILFKAFRT</sequence>
<dbReference type="Pfam" id="PF05008">
    <property type="entry name" value="V-SNARE"/>
    <property type="match status" value="1"/>
</dbReference>
<dbReference type="GO" id="GO:0005789">
    <property type="term" value="C:endoplasmic reticulum membrane"/>
    <property type="evidence" value="ECO:0007669"/>
    <property type="project" value="TreeGrafter"/>
</dbReference>
<keyword evidence="5" id="KW-0653">Protein transport</keyword>
<comment type="similarity">
    <text evidence="2">Belongs to the VTI1 family.</text>
</comment>
<evidence type="ECO:0000259" key="10">
    <source>
        <dbReference type="Pfam" id="PF05008"/>
    </source>
</evidence>
<dbReference type="SUPFAM" id="SSF47661">
    <property type="entry name" value="t-snare proteins"/>
    <property type="match status" value="1"/>
</dbReference>
<keyword evidence="8 9" id="KW-0472">Membrane</keyword>
<reference evidence="12" key="1">
    <citation type="submission" date="2021-01" db="EMBL/GenBank/DDBJ databases">
        <authorList>
            <person name="Corre E."/>
            <person name="Pelletier E."/>
            <person name="Niang G."/>
            <person name="Scheremetjew M."/>
            <person name="Finn R."/>
            <person name="Kale V."/>
            <person name="Holt S."/>
            <person name="Cochrane G."/>
            <person name="Meng A."/>
            <person name="Brown T."/>
            <person name="Cohen L."/>
        </authorList>
    </citation>
    <scope>NUCLEOTIDE SEQUENCE</scope>
    <source>
        <strain evidence="12">CCMP 769</strain>
    </source>
</reference>